<protein>
    <submittedName>
        <fullName evidence="1">Uncharacterized protein</fullName>
    </submittedName>
</protein>
<keyword evidence="2" id="KW-1185">Reference proteome</keyword>
<proteinExistence type="predicted"/>
<dbReference type="HOGENOM" id="CLU_3264077_0_0_3"/>
<reference evidence="1 2" key="1">
    <citation type="journal article" date="2008" name="Proc. Natl. Acad. Sci. U.S.A.">
        <title>Niche adaptation and genome expansion in the chlorophyll d-producing cyanobacterium Acaryochloris marina.</title>
        <authorList>
            <person name="Swingley W.D."/>
            <person name="Chen M."/>
            <person name="Cheung P.C."/>
            <person name="Conrad A.L."/>
            <person name="Dejesa L.C."/>
            <person name="Hao J."/>
            <person name="Honchak B.M."/>
            <person name="Karbach L.E."/>
            <person name="Kurdoglu A."/>
            <person name="Lahiri S."/>
            <person name="Mastrian S.D."/>
            <person name="Miyashita H."/>
            <person name="Page L."/>
            <person name="Ramakrishna P."/>
            <person name="Satoh S."/>
            <person name="Sattley W.M."/>
            <person name="Shimada Y."/>
            <person name="Taylor H.L."/>
            <person name="Tomo T."/>
            <person name="Tsuchiya T."/>
            <person name="Wang Z.T."/>
            <person name="Raymond J."/>
            <person name="Mimuro M."/>
            <person name="Blankenship R.E."/>
            <person name="Touchman J.W."/>
        </authorList>
    </citation>
    <scope>NUCLEOTIDE SEQUENCE [LARGE SCALE GENOMIC DNA]</scope>
    <source>
        <strain evidence="2">MBIC 11017</strain>
    </source>
</reference>
<evidence type="ECO:0000313" key="2">
    <source>
        <dbReference type="Proteomes" id="UP000000268"/>
    </source>
</evidence>
<sequence length="41" mass="4867">MNTKNSMYELGLPHQDFAGDSKLFLENGQELKWEKLTHWTE</sequence>
<dbReference type="AlphaFoldDB" id="B0CG78"/>
<dbReference type="EMBL" id="CP000828">
    <property type="protein sequence ID" value="ABW30631.1"/>
    <property type="molecule type" value="Genomic_DNA"/>
</dbReference>
<organism evidence="1 2">
    <name type="scientific">Acaryochloris marina (strain MBIC 11017)</name>
    <dbReference type="NCBI Taxonomy" id="329726"/>
    <lineage>
        <taxon>Bacteria</taxon>
        <taxon>Bacillati</taxon>
        <taxon>Cyanobacteriota</taxon>
        <taxon>Cyanophyceae</taxon>
        <taxon>Acaryochloridales</taxon>
        <taxon>Acaryochloridaceae</taxon>
        <taxon>Acaryochloris</taxon>
    </lineage>
</organism>
<accession>B0CG78</accession>
<dbReference type="KEGG" id="amr:AM1_5684"/>
<name>B0CG78_ACAM1</name>
<dbReference type="Proteomes" id="UP000000268">
    <property type="component" value="Chromosome"/>
</dbReference>
<gene>
    <name evidence="1" type="ordered locus">AM1_5684</name>
</gene>
<evidence type="ECO:0000313" key="1">
    <source>
        <dbReference type="EMBL" id="ABW30631.1"/>
    </source>
</evidence>